<evidence type="ECO:0000256" key="1">
    <source>
        <dbReference type="SAM" id="Phobius"/>
    </source>
</evidence>
<dbReference type="STRING" id="360105.CCV52592_0970"/>
<name>A7GX19_CAMC5</name>
<dbReference type="KEGG" id="ccv:CCV52592_0970"/>
<feature type="transmembrane region" description="Helical" evidence="1">
    <location>
        <begin position="15"/>
        <end position="41"/>
    </location>
</feature>
<keyword evidence="1" id="KW-1133">Transmembrane helix</keyword>
<keyword evidence="1" id="KW-0472">Membrane</keyword>
<keyword evidence="3" id="KW-1185">Reference proteome</keyword>
<feature type="transmembrane region" description="Helical" evidence="1">
    <location>
        <begin position="82"/>
        <end position="102"/>
    </location>
</feature>
<sequence length="179" mass="20402">MKLKIAKFTLTLVSVIYPFVLLFASEHSGGILLLLAVLWAVRGYFESGDMKRVCWLAAAFFVLCAIFRGSFLAFLYPSLVSLVFLVFFANSLKGEAVITRLARLKEPDLDEKGVIYTRDLTKIWCAFFIFNAASSFFLALFEDKIYWSVYSGLVSYLLMGALFGGEILYRKFFILRDEK</sequence>
<feature type="transmembrane region" description="Helical" evidence="1">
    <location>
        <begin position="147"/>
        <end position="169"/>
    </location>
</feature>
<organism evidence="2 3">
    <name type="scientific">Campylobacter curvus (strain 525.92)</name>
    <dbReference type="NCBI Taxonomy" id="360105"/>
    <lineage>
        <taxon>Bacteria</taxon>
        <taxon>Pseudomonadati</taxon>
        <taxon>Campylobacterota</taxon>
        <taxon>Epsilonproteobacteria</taxon>
        <taxon>Campylobacterales</taxon>
        <taxon>Campylobacteraceae</taxon>
        <taxon>Campylobacter</taxon>
    </lineage>
</organism>
<dbReference type="Proteomes" id="UP000006380">
    <property type="component" value="Chromosome"/>
</dbReference>
<dbReference type="HOGENOM" id="CLU_108379_0_0_7"/>
<evidence type="ECO:0000313" key="3">
    <source>
        <dbReference type="Proteomes" id="UP000006380"/>
    </source>
</evidence>
<reference evidence="2" key="1">
    <citation type="submission" date="2016-07" db="EMBL/GenBank/DDBJ databases">
        <title>Comparative genomics of the Campylobacter concisus group.</title>
        <authorList>
            <person name="Miller W.G."/>
            <person name="Yee E."/>
            <person name="Chapman M.H."/>
            <person name="Huynh S."/>
            <person name="Bono J.L."/>
            <person name="On S.L.W."/>
            <person name="StLeger J."/>
            <person name="Foster G."/>
            <person name="Parker C.T."/>
        </authorList>
    </citation>
    <scope>NUCLEOTIDE SEQUENCE</scope>
    <source>
        <strain evidence="2">525.92</strain>
    </source>
</reference>
<dbReference type="AlphaFoldDB" id="A7GX19"/>
<feature type="transmembrane region" description="Helical" evidence="1">
    <location>
        <begin position="123"/>
        <end position="141"/>
    </location>
</feature>
<gene>
    <name evidence="2" type="ORF">CCV52592_0970</name>
</gene>
<proteinExistence type="predicted"/>
<protein>
    <submittedName>
        <fullName evidence="2">Membrane protein</fullName>
    </submittedName>
</protein>
<feature type="transmembrane region" description="Helical" evidence="1">
    <location>
        <begin position="53"/>
        <end position="76"/>
    </location>
</feature>
<dbReference type="OrthoDB" id="8537043at2"/>
<keyword evidence="1" id="KW-0812">Transmembrane</keyword>
<accession>A7GX19</accession>
<evidence type="ECO:0000313" key="2">
    <source>
        <dbReference type="EMBL" id="EAT99842.1"/>
    </source>
</evidence>
<dbReference type="EMBL" id="CP000767">
    <property type="protein sequence ID" value="EAT99842.1"/>
    <property type="molecule type" value="Genomic_DNA"/>
</dbReference>
<dbReference type="RefSeq" id="WP_011991954.1">
    <property type="nucleotide sequence ID" value="NC_009715.2"/>
</dbReference>